<dbReference type="GO" id="GO:0005524">
    <property type="term" value="F:ATP binding"/>
    <property type="evidence" value="ECO:0007669"/>
    <property type="project" value="UniProtKB-KW"/>
</dbReference>
<comment type="similarity">
    <text evidence="1">Belongs to the TrbE/VirB4 family.</text>
</comment>
<dbReference type="InterPro" id="IPR003593">
    <property type="entry name" value="AAA+_ATPase"/>
</dbReference>
<evidence type="ECO:0000256" key="1">
    <source>
        <dbReference type="ARBA" id="ARBA00006512"/>
    </source>
</evidence>
<dbReference type="RefSeq" id="WP_088337898.1">
    <property type="nucleotide sequence ID" value="NZ_CP021934.1"/>
</dbReference>
<dbReference type="Pfam" id="PF03135">
    <property type="entry name" value="CagE_TrbE_VirB"/>
    <property type="match status" value="1"/>
</dbReference>
<dbReference type="Pfam" id="PF19044">
    <property type="entry name" value="P-loop_TraG"/>
    <property type="match status" value="1"/>
</dbReference>
<dbReference type="Gene3D" id="3.40.50.300">
    <property type="entry name" value="P-loop containing nucleotide triphosphate hydrolases"/>
    <property type="match status" value="2"/>
</dbReference>
<evidence type="ECO:0000313" key="6">
    <source>
        <dbReference type="Proteomes" id="UP000196759"/>
    </source>
</evidence>
<evidence type="ECO:0000259" key="4">
    <source>
        <dbReference type="SMART" id="SM00382"/>
    </source>
</evidence>
<evidence type="ECO:0000313" key="5">
    <source>
        <dbReference type="EMBL" id="ASC03942.1"/>
    </source>
</evidence>
<dbReference type="PANTHER" id="PTHR30121">
    <property type="entry name" value="UNCHARACTERIZED PROTEIN YJGR-RELATED"/>
    <property type="match status" value="1"/>
</dbReference>
<dbReference type="InterPro" id="IPR027417">
    <property type="entry name" value="P-loop_NTPase"/>
</dbReference>
<gene>
    <name evidence="5" type="ORF">CBG50_12320</name>
</gene>
<proteinExistence type="inferred from homology"/>
<feature type="domain" description="AAA+ ATPase" evidence="4">
    <location>
        <begin position="444"/>
        <end position="698"/>
    </location>
</feature>
<dbReference type="SUPFAM" id="SSF52540">
    <property type="entry name" value="P-loop containing nucleoside triphosphate hydrolases"/>
    <property type="match status" value="1"/>
</dbReference>
<protein>
    <submittedName>
        <fullName evidence="5">ATPase</fullName>
    </submittedName>
</protein>
<dbReference type="InterPro" id="IPR051162">
    <property type="entry name" value="T4SS_component"/>
</dbReference>
<keyword evidence="3" id="KW-0067">ATP-binding</keyword>
<evidence type="ECO:0000256" key="2">
    <source>
        <dbReference type="ARBA" id="ARBA00022741"/>
    </source>
</evidence>
<evidence type="ECO:0000256" key="3">
    <source>
        <dbReference type="ARBA" id="ARBA00022840"/>
    </source>
</evidence>
<dbReference type="EMBL" id="CP021934">
    <property type="protein sequence ID" value="ASC03942.1"/>
    <property type="molecule type" value="Genomic_DNA"/>
</dbReference>
<sequence>MGRDKMLKEYSEEKGKLSSYIPWICLIDKGVVLNKNGTLQKTLKYRGYDLDSSTVYELKNINAKLNDVIKRLGQGWSLNVEARRKRCADYIEAKNEILAIDIIEKERKLNFLENEHFESEYYLTIVQLIPTDNSKKVGEIFLEYAKKSEILDKTLENFNKEFKKILNLFKEIFLEVTELDDEETYTYLHSCVSTKTDKVIVPEIPYAMANYLCDSDLVGGLKPKLRGKEIRCISIQGFPNYTVPGFFDVLNRLNIPYRWITRFLILSKLEALSKMERKYKNIFSQRLSLFQRVYAELTGEKEENSRKLNEDALNKANEVRTQIALTTGDYVSQGFYTCTLIVDGDSIDEVEERVDLISKTINNMGFITIEESINSVEAFLGSIPGNITNNIRMPILNTITLSHLLPVSSVWGGDSWNKHLNAPPLIYTKTKGSTPFRFNIHIEDIGHSAIVGPTGYGKSVLLGLIASSFMKYKDSRVYFFDKDASSRVLTYAVGGEFHDLGNDELSFQPLANIEIVEEKEWAYGWILEILEQENIKVSPTQKEKIWKALDNLAKTPIELRTISNFYTSVNDREIKEALIPYKIGGALGKYFDSDKDTLNFSRWQVFEMNQVINNKKGITPLLSYIFRRIENSLDGSPCIIILDECWMFFDNPIFAAKIREWLKVLRKKNCSVIFATQELGDILNSKLFTTVLDACQTKVFLPNPNAFADNYIPIYQKFGLNKTEIEIISKATKKKEYYYKSTKGSRLFELDLKEKTLSLIASSDLAKQNKAKELKEIYRDANDFTREWLSYGEGI</sequence>
<dbReference type="InterPro" id="IPR018145">
    <property type="entry name" value="CagE_TrbE_VirB_cntrl_dom"/>
</dbReference>
<organism evidence="5 6">
    <name type="scientific">Fusobacterium nucleatum subsp. polymorphum</name>
    <name type="common">Fusobacterium polymorphum</name>
    <dbReference type="NCBI Taxonomy" id="76857"/>
    <lineage>
        <taxon>Bacteria</taxon>
        <taxon>Fusobacteriati</taxon>
        <taxon>Fusobacteriota</taxon>
        <taxon>Fusobacteriia</taxon>
        <taxon>Fusobacteriales</taxon>
        <taxon>Fusobacteriaceae</taxon>
        <taxon>Fusobacterium</taxon>
    </lineage>
</organism>
<keyword evidence="6" id="KW-1185">Reference proteome</keyword>
<dbReference type="Proteomes" id="UP000196759">
    <property type="component" value="Chromosome"/>
</dbReference>
<dbReference type="CDD" id="cd01127">
    <property type="entry name" value="TrwB_TraG_TraD_VirD4"/>
    <property type="match status" value="1"/>
</dbReference>
<name>A0A1Z3CM34_FUSNP</name>
<dbReference type="InterPro" id="IPR043964">
    <property type="entry name" value="P-loop_TraG"/>
</dbReference>
<dbReference type="PANTHER" id="PTHR30121:SF12">
    <property type="entry name" value="TYPE IV SECRETION SYSTEM PROTEIN CAGE"/>
    <property type="match status" value="1"/>
</dbReference>
<reference evidence="5 6" key="1">
    <citation type="submission" date="2017-06" db="EMBL/GenBank/DDBJ databases">
        <title>Draft genome sequence of Fusobacterium nucleatum subsp. polymorphum KCOM 1260 (=ChDC F218).</title>
        <authorList>
            <person name="Kook J.-K."/>
            <person name="Park S.-N."/>
            <person name="Lim Y.K."/>
            <person name="Roh H."/>
        </authorList>
    </citation>
    <scope>NUCLEOTIDE SEQUENCE [LARGE SCALE GENOMIC DNA]</scope>
    <source>
        <strain evidence="6">KCOM 1260 (ChDC F218)</strain>
    </source>
</reference>
<dbReference type="SMART" id="SM00382">
    <property type="entry name" value="AAA"/>
    <property type="match status" value="1"/>
</dbReference>
<accession>A0A1Z3CM34</accession>
<keyword evidence="2" id="KW-0547">Nucleotide-binding</keyword>
<dbReference type="AlphaFoldDB" id="A0A1Z3CM34"/>